<dbReference type="Proteomes" id="UP001373714">
    <property type="component" value="Unassembled WGS sequence"/>
</dbReference>
<reference evidence="2 3" key="1">
    <citation type="submission" date="2019-10" db="EMBL/GenBank/DDBJ databases">
        <authorList>
            <person name="Palmer J.M."/>
        </authorList>
    </citation>
    <scope>NUCLEOTIDE SEQUENCE [LARGE SCALE GENOMIC DNA]</scope>
    <source>
        <strain evidence="2 3">TWF730</strain>
    </source>
</reference>
<proteinExistence type="predicted"/>
<comment type="caution">
    <text evidence="2">The sequence shown here is derived from an EMBL/GenBank/DDBJ whole genome shotgun (WGS) entry which is preliminary data.</text>
</comment>
<keyword evidence="3" id="KW-1185">Reference proteome</keyword>
<dbReference type="EMBL" id="JAVHNS010000006">
    <property type="protein sequence ID" value="KAK6352124.1"/>
    <property type="molecule type" value="Genomic_DNA"/>
</dbReference>
<evidence type="ECO:0000313" key="3">
    <source>
        <dbReference type="Proteomes" id="UP001373714"/>
    </source>
</evidence>
<dbReference type="AlphaFoldDB" id="A0AAV9UXL5"/>
<sequence>MLSSPLQYRRAPPPRSPHSYKHPPPYDPTPVTFSNPPDPPPQSSPTAGILTSGNRPGGNNPHANLLRLPYELHLKIALCLKSVSDTIAFMNTHPLLRERLKSSNQVWYRLLKRSAPPSNVMKYHVTNSDGGGGGYERYFPKRAYYERVMRIRRGMRMRCQECLCAERVRVVDCLRKVAVGRGLAGEGEGLRPVFMGVWCDDCLDDRFYDITTFDAMQDKFWDGIINPPILRPPDWIVCQALSAQYIQRATSTKVLIPTTRGANTTPARAATAISVFISDQTPIYIIPKSDARALIESAATDEDFDTDNYSDTNDPSSVFTRIENRNKRLDEMCQRTRNEERLYVWQFMVEAYEDIYGKYHEQTSVEEFAEWWAREVFELPSDKDGERDATGDVVDDGRHMRDPVRQILLRSYARRSSGLEISRWGDMLFDIGPGFRTLMKENTKPDTEICSLNWSMQYYN</sequence>
<evidence type="ECO:0000256" key="1">
    <source>
        <dbReference type="SAM" id="MobiDB-lite"/>
    </source>
</evidence>
<evidence type="ECO:0000313" key="2">
    <source>
        <dbReference type="EMBL" id="KAK6352124.1"/>
    </source>
</evidence>
<name>A0AAV9UXL5_9PEZI</name>
<evidence type="ECO:0008006" key="4">
    <source>
        <dbReference type="Google" id="ProtNLM"/>
    </source>
</evidence>
<accession>A0AAV9UXL5</accession>
<feature type="compositionally biased region" description="Pro residues" evidence="1">
    <location>
        <begin position="11"/>
        <end position="28"/>
    </location>
</feature>
<organism evidence="2 3">
    <name type="scientific">Orbilia blumenaviensis</name>
    <dbReference type="NCBI Taxonomy" id="1796055"/>
    <lineage>
        <taxon>Eukaryota</taxon>
        <taxon>Fungi</taxon>
        <taxon>Dikarya</taxon>
        <taxon>Ascomycota</taxon>
        <taxon>Pezizomycotina</taxon>
        <taxon>Orbiliomycetes</taxon>
        <taxon>Orbiliales</taxon>
        <taxon>Orbiliaceae</taxon>
        <taxon>Orbilia</taxon>
    </lineage>
</organism>
<feature type="region of interest" description="Disordered" evidence="1">
    <location>
        <begin position="1"/>
        <end position="60"/>
    </location>
</feature>
<gene>
    <name evidence="2" type="ORF">TWF730_008955</name>
</gene>
<protein>
    <recommendedName>
        <fullName evidence="4">F-box domain-containing protein</fullName>
    </recommendedName>
</protein>